<dbReference type="SUPFAM" id="SSF56747">
    <property type="entry name" value="Prim-pol domain"/>
    <property type="match status" value="1"/>
</dbReference>
<name>A0A1N5TLX4_9ARCH</name>
<organism evidence="2 3">
    <name type="scientific">Cuniculiplasma divulgatum</name>
    <dbReference type="NCBI Taxonomy" id="1673428"/>
    <lineage>
        <taxon>Archaea</taxon>
        <taxon>Methanobacteriati</taxon>
        <taxon>Thermoplasmatota</taxon>
        <taxon>Thermoplasmata</taxon>
        <taxon>Thermoplasmatales</taxon>
        <taxon>Cuniculiplasmataceae</taxon>
        <taxon>Cuniculiplasma</taxon>
    </lineage>
</organism>
<evidence type="ECO:0000313" key="3">
    <source>
        <dbReference type="Proteomes" id="UP000195607"/>
    </source>
</evidence>
<dbReference type="GeneID" id="41587902"/>
<dbReference type="AlphaFoldDB" id="A0A1N5TLX4"/>
<dbReference type="RefSeq" id="WP_148689591.1">
    <property type="nucleotide sequence ID" value="NZ_LT671858.1"/>
</dbReference>
<accession>A0A1N5TLX4</accession>
<dbReference type="EMBL" id="LT671858">
    <property type="protein sequence ID" value="SIM49257.1"/>
    <property type="molecule type" value="Genomic_DNA"/>
</dbReference>
<evidence type="ECO:0000259" key="1">
    <source>
        <dbReference type="SMART" id="SM00943"/>
    </source>
</evidence>
<evidence type="ECO:0000313" key="2">
    <source>
        <dbReference type="EMBL" id="SIM49257.1"/>
    </source>
</evidence>
<gene>
    <name evidence="2" type="ORF">CSP5_0614</name>
</gene>
<reference evidence="2 3" key="1">
    <citation type="submission" date="2016-04" db="EMBL/GenBank/DDBJ databases">
        <authorList>
            <person name="Evans L.H."/>
            <person name="Alamgir A."/>
            <person name="Owens N."/>
            <person name="Weber N.D."/>
            <person name="Virtaneva K."/>
            <person name="Barbian K."/>
            <person name="Babar A."/>
            <person name="Rosenke K."/>
        </authorList>
    </citation>
    <scope>NUCLEOTIDE SEQUENCE [LARGE SCALE GENOMIC DNA]</scope>
    <source>
        <strain evidence="3">S5(T) (JCM 30642 \VKM B-2941)</strain>
    </source>
</reference>
<sequence>MKKEEIGDSHEYNCHSLLNFTKSVKKPTQQALAVEYAKMGFPVFPCYSNKAPIVDHFLGFMRGLKDATTDPKVIAKTWHKYPNAGIGFALPKTLIVLDCDVEKNSQKNPVLYNGEPNIIGLKSFQKLVLDCNISGYYLNTLSLKTQSGGRHFYYRMPDCISSFSHTRAMEGLDIKGYGGYVILPNSQGQYGRYEFLNLTEIKPIPEGLLKWVLRVGGKKEAINRVFHETQEIEDPRVEEFVNEILPAWNSAIRAHLGNDFRMAIAGTLYHYGWPKTMAKRAMRMLIDHSEIPGLSDKNAVEYTYKNGAAGKPIRGFSTLEKLINKLEGEEHDSKN</sequence>
<dbReference type="InterPro" id="IPR015330">
    <property type="entry name" value="DNA_primase/pol_bifunc_N"/>
</dbReference>
<dbReference type="SMART" id="SM00943">
    <property type="entry name" value="Prim-Pol"/>
    <property type="match status" value="1"/>
</dbReference>
<feature type="domain" description="DNA primase/polymerase bifunctional N-terminal" evidence="1">
    <location>
        <begin position="33"/>
        <end position="208"/>
    </location>
</feature>
<dbReference type="CDD" id="cd04859">
    <property type="entry name" value="Prim_Pol"/>
    <property type="match status" value="1"/>
</dbReference>
<proteinExistence type="predicted"/>
<dbReference type="Pfam" id="PF09250">
    <property type="entry name" value="Prim-Pol"/>
    <property type="match status" value="1"/>
</dbReference>
<dbReference type="Proteomes" id="UP000195607">
    <property type="component" value="Chromosome I"/>
</dbReference>
<protein>
    <submittedName>
        <fullName evidence="2">DNA replicase/transposase primase-polymerase subunit</fullName>
    </submittedName>
</protein>